<sequence>MEPELQQWICGTVIVEAKKLLLDSTQNSFQDTTKGHDNAMRVHLSGTRAVQIIDFNGQRKAPFTNISVSDVSCQIRASLSEAARKQFENRYDRRLPHRTVGAIFEIGGCYLIFKSKVKGVPQVTLSIDSLVLKGGEGSSNRGFPVPIEEIEDVQQLMTRMKNTVPPQEALVRSRYKCTSPIRSLAEIPSGDEMGSPNGQLATQAPVAPEIYDKHSKVTKKSAPSSRNLKAVNLRGNQLLGLIGKNKKSNTPSSNLMGGIPESRRPISLSDNKRAAAIEGGAGESNERKFLRLTGRGNGAIRMPVGENKGSGKPIVPSKQGLPGENPRVGSQSTNDRGSNAGTPLVDPLRLITSHSEKELPRPIRDIGLNSRPTNKPTFNSFQENPWGKLNRIPLKHVIIPKKQLVKLSTAASWVTSVADIESLHISLQSDIPDSFMPSTLEHVVGTVDQIITTPGHTFEAKESGTNKRSLNDGSSREVEVSSPRNNYHESQRAENLSDNIRRTTSQKDPVVILDAVGAEEDDAVSWAPTSRASSMGPIPKNENEPLIMSAFPPPHSNTHSLQATNQVPAPSSPDSSPSRKLNMDSNVHLSSILPSLSDSSDIKFDNGTDLKDGGGSLTNNVHSSIPHSEDDMEQSVPYAIGDVIQSSDDIYLSRIPASAITVSSTRSQQSPVLQIERTPYSRLQKDQPSLPEARFLGSPLEPKKPMPSPHSSAGSIILGTFNWDASKDDDTPGHFSTHDKLQQGHDKDRRASDVTPEPSAGKVAGRSECLSTPVLDHPPISIDAGGERELCGENRNGSGFNQNEVTFRHSSQPKSTQDVKSSVGIDAEKLSEPAKPLGSESPVYNVLPSLPSITSPTSKKIAKSYITRRERKRQREESGMQFS</sequence>
<dbReference type="GeneID" id="28840941"/>
<feature type="region of interest" description="Disordered" evidence="6">
    <location>
        <begin position="363"/>
        <end position="382"/>
    </location>
</feature>
<feature type="compositionally biased region" description="Low complexity" evidence="6">
    <location>
        <begin position="847"/>
        <end position="858"/>
    </location>
</feature>
<evidence type="ECO:0000256" key="4">
    <source>
        <dbReference type="ARBA" id="ARBA00022895"/>
    </source>
</evidence>
<name>A0A1B8GHB8_9PEZI</name>
<feature type="region of interest" description="Disordered" evidence="6">
    <location>
        <begin position="242"/>
        <end position="266"/>
    </location>
</feature>
<feature type="region of interest" description="Disordered" evidence="6">
    <location>
        <begin position="522"/>
        <end position="582"/>
    </location>
</feature>
<feature type="compositionally biased region" description="Polar residues" evidence="6">
    <location>
        <begin position="493"/>
        <end position="503"/>
    </location>
</feature>
<evidence type="ECO:0000256" key="1">
    <source>
        <dbReference type="ARBA" id="ARBA00004123"/>
    </source>
</evidence>
<dbReference type="Gene3D" id="2.40.50.960">
    <property type="match status" value="1"/>
</dbReference>
<evidence type="ECO:0000256" key="2">
    <source>
        <dbReference type="ARBA" id="ARBA00004574"/>
    </source>
</evidence>
<keyword evidence="5" id="KW-0539">Nucleus</keyword>
<proteinExistence type="predicted"/>
<feature type="compositionally biased region" description="Polar residues" evidence="6">
    <location>
        <begin position="556"/>
        <end position="567"/>
    </location>
</feature>
<accession>A0A1B8GHB8</accession>
<dbReference type="EMBL" id="KV460237">
    <property type="protein sequence ID" value="OBT95221.2"/>
    <property type="molecule type" value="Genomic_DNA"/>
</dbReference>
<feature type="region of interest" description="Disordered" evidence="6">
    <location>
        <begin position="607"/>
        <end position="632"/>
    </location>
</feature>
<feature type="compositionally biased region" description="Basic and acidic residues" evidence="6">
    <location>
        <begin position="873"/>
        <end position="883"/>
    </location>
</feature>
<gene>
    <name evidence="8" type="ORF">VE01_07555</name>
</gene>
<feature type="domain" description="Shelterin complex subunit TPP1/Est3" evidence="7">
    <location>
        <begin position="5"/>
        <end position="144"/>
    </location>
</feature>
<dbReference type="GO" id="GO:0000781">
    <property type="term" value="C:chromosome, telomeric region"/>
    <property type="evidence" value="ECO:0007669"/>
    <property type="project" value="UniProtKB-SubCell"/>
</dbReference>
<protein>
    <recommendedName>
        <fullName evidence="7">Shelterin complex subunit TPP1/Est3 domain-containing protein</fullName>
    </recommendedName>
</protein>
<feature type="compositionally biased region" description="Polar residues" evidence="6">
    <location>
        <begin position="617"/>
        <end position="626"/>
    </location>
</feature>
<dbReference type="GO" id="GO:0042162">
    <property type="term" value="F:telomeric DNA binding"/>
    <property type="evidence" value="ECO:0007669"/>
    <property type="project" value="InterPro"/>
</dbReference>
<dbReference type="RefSeq" id="XP_018128954.2">
    <property type="nucleotide sequence ID" value="XM_018276989.2"/>
</dbReference>
<reference evidence="8 9" key="1">
    <citation type="submission" date="2016-03" db="EMBL/GenBank/DDBJ databases">
        <title>Comparative genomics of Pseudogymnoascus destructans, the fungus causing white-nose syndrome of bats.</title>
        <authorList>
            <person name="Palmer J.M."/>
            <person name="Drees K.P."/>
            <person name="Foster J.T."/>
            <person name="Lindner D.L."/>
        </authorList>
    </citation>
    <scope>NUCLEOTIDE SEQUENCE [LARGE SCALE GENOMIC DNA]</scope>
    <source>
        <strain evidence="8 9">UAMH 10579</strain>
    </source>
</reference>
<feature type="compositionally biased region" description="Basic and acidic residues" evidence="6">
    <location>
        <begin position="725"/>
        <end position="752"/>
    </location>
</feature>
<dbReference type="STRING" id="342668.A0A1B8GHB8"/>
<evidence type="ECO:0000256" key="6">
    <source>
        <dbReference type="SAM" id="MobiDB-lite"/>
    </source>
</evidence>
<keyword evidence="4" id="KW-0779">Telomere</keyword>
<keyword evidence="9" id="KW-1185">Reference proteome</keyword>
<feature type="region of interest" description="Disordered" evidence="6">
    <location>
        <begin position="300"/>
        <end position="345"/>
    </location>
</feature>
<evidence type="ECO:0000256" key="3">
    <source>
        <dbReference type="ARBA" id="ARBA00022454"/>
    </source>
</evidence>
<keyword evidence="3" id="KW-0158">Chromosome</keyword>
<feature type="compositionally biased region" description="Polar residues" evidence="6">
    <location>
        <begin position="661"/>
        <end position="672"/>
    </location>
</feature>
<comment type="subcellular location">
    <subcellularLocation>
        <location evidence="2">Chromosome</location>
        <location evidence="2">Telomere</location>
    </subcellularLocation>
    <subcellularLocation>
        <location evidence="1">Nucleus</location>
    </subcellularLocation>
</comment>
<evidence type="ECO:0000313" key="9">
    <source>
        <dbReference type="Proteomes" id="UP000091956"/>
    </source>
</evidence>
<feature type="compositionally biased region" description="Polar residues" evidence="6">
    <location>
        <begin position="328"/>
        <end position="341"/>
    </location>
</feature>
<feature type="region of interest" description="Disordered" evidence="6">
    <location>
        <begin position="455"/>
        <end position="503"/>
    </location>
</feature>
<evidence type="ECO:0000256" key="5">
    <source>
        <dbReference type="ARBA" id="ARBA00023242"/>
    </source>
</evidence>
<evidence type="ECO:0000259" key="7">
    <source>
        <dbReference type="Pfam" id="PF10341"/>
    </source>
</evidence>
<feature type="compositionally biased region" description="Polar residues" evidence="6">
    <location>
        <begin position="370"/>
        <end position="382"/>
    </location>
</feature>
<reference evidence="9" key="2">
    <citation type="journal article" date="2018" name="Nat. Commun.">
        <title>Extreme sensitivity to ultraviolet light in the fungal pathogen causing white-nose syndrome of bats.</title>
        <authorList>
            <person name="Palmer J.M."/>
            <person name="Drees K.P."/>
            <person name="Foster J.T."/>
            <person name="Lindner D.L."/>
        </authorList>
    </citation>
    <scope>NUCLEOTIDE SEQUENCE [LARGE SCALE GENOMIC DNA]</scope>
    <source>
        <strain evidence="9">UAMH 10579</strain>
    </source>
</reference>
<feature type="compositionally biased region" description="Low complexity" evidence="6">
    <location>
        <begin position="568"/>
        <end position="578"/>
    </location>
</feature>
<dbReference type="Proteomes" id="UP000091956">
    <property type="component" value="Unassembled WGS sequence"/>
</dbReference>
<feature type="compositionally biased region" description="Polar residues" evidence="6">
    <location>
        <begin position="795"/>
        <end position="820"/>
    </location>
</feature>
<dbReference type="GO" id="GO:0007004">
    <property type="term" value="P:telomere maintenance via telomerase"/>
    <property type="evidence" value="ECO:0007669"/>
    <property type="project" value="InterPro"/>
</dbReference>
<feature type="region of interest" description="Disordered" evidence="6">
    <location>
        <begin position="661"/>
        <end position="883"/>
    </location>
</feature>
<organism evidence="8 9">
    <name type="scientific">Pseudogymnoascus verrucosus</name>
    <dbReference type="NCBI Taxonomy" id="342668"/>
    <lineage>
        <taxon>Eukaryota</taxon>
        <taxon>Fungi</taxon>
        <taxon>Dikarya</taxon>
        <taxon>Ascomycota</taxon>
        <taxon>Pezizomycotina</taxon>
        <taxon>Leotiomycetes</taxon>
        <taxon>Thelebolales</taxon>
        <taxon>Thelebolaceae</taxon>
        <taxon>Pseudogymnoascus</taxon>
    </lineage>
</organism>
<dbReference type="Pfam" id="PF10341">
    <property type="entry name" value="TPP1"/>
    <property type="match status" value="1"/>
</dbReference>
<dbReference type="GO" id="GO:0005697">
    <property type="term" value="C:telomerase holoenzyme complex"/>
    <property type="evidence" value="ECO:0007669"/>
    <property type="project" value="InterPro"/>
</dbReference>
<dbReference type="InterPro" id="IPR019437">
    <property type="entry name" value="TPP1/Est3"/>
</dbReference>
<dbReference type="AlphaFoldDB" id="A0A1B8GHB8"/>
<evidence type="ECO:0000313" key="8">
    <source>
        <dbReference type="EMBL" id="OBT95221.2"/>
    </source>
</evidence>